<accession>A0A381NDE0</accession>
<proteinExistence type="inferred from homology"/>
<dbReference type="AlphaFoldDB" id="A0A381NDE0"/>
<organism evidence="3">
    <name type="scientific">marine metagenome</name>
    <dbReference type="NCBI Taxonomy" id="408172"/>
    <lineage>
        <taxon>unclassified sequences</taxon>
        <taxon>metagenomes</taxon>
        <taxon>ecological metagenomes</taxon>
    </lineage>
</organism>
<dbReference type="FunFam" id="3.40.50.720:FF:000084">
    <property type="entry name" value="Short-chain dehydrogenase reductase"/>
    <property type="match status" value="1"/>
</dbReference>
<dbReference type="SUPFAM" id="SSF51735">
    <property type="entry name" value="NAD(P)-binding Rossmann-fold domains"/>
    <property type="match status" value="1"/>
</dbReference>
<evidence type="ECO:0008006" key="4">
    <source>
        <dbReference type="Google" id="ProtNLM"/>
    </source>
</evidence>
<comment type="similarity">
    <text evidence="1">Belongs to the short-chain dehydrogenases/reductases (SDR) family.</text>
</comment>
<protein>
    <recommendedName>
        <fullName evidence="4">Short-chain dehydrogenase</fullName>
    </recommendedName>
</protein>
<keyword evidence="2" id="KW-0560">Oxidoreductase</keyword>
<dbReference type="CDD" id="cd05233">
    <property type="entry name" value="SDR_c"/>
    <property type="match status" value="1"/>
</dbReference>
<name>A0A381NDE0_9ZZZZ</name>
<sequence length="275" mass="29313">MGATVNSELSGKVAIVTGAGRMRGIGRATAVILARMGSNVVVTGTGRNPDTFPNDEKDVGWRDIDSTVEEIQANGVRGLPLVVDVSSEMDVRRMIDSTIEEFGRLDIIVNNAAAPYGPDRVPVLDLTADVFKDVIDIKLMGTFYCSKAAARQMVKQGEGGRIVNLSSTMGKSGHANTSAYNAANFAVDGFTQALAKEMAAHAITVNSVCPGLTETSRMDPMGREDRWDERLKGIPMNRVGTDEEVGELIGFLCSPRAAYITGQSVNVNGGALTER</sequence>
<evidence type="ECO:0000313" key="3">
    <source>
        <dbReference type="EMBL" id="SUZ51553.1"/>
    </source>
</evidence>
<gene>
    <name evidence="3" type="ORF">METZ01_LOCUS4407</name>
</gene>
<dbReference type="GO" id="GO:0016616">
    <property type="term" value="F:oxidoreductase activity, acting on the CH-OH group of donors, NAD or NADP as acceptor"/>
    <property type="evidence" value="ECO:0007669"/>
    <property type="project" value="TreeGrafter"/>
</dbReference>
<dbReference type="Gene3D" id="3.40.50.720">
    <property type="entry name" value="NAD(P)-binding Rossmann-like Domain"/>
    <property type="match status" value="1"/>
</dbReference>
<dbReference type="PRINTS" id="PR00080">
    <property type="entry name" value="SDRFAMILY"/>
</dbReference>
<dbReference type="PANTHER" id="PTHR42760">
    <property type="entry name" value="SHORT-CHAIN DEHYDROGENASES/REDUCTASES FAMILY MEMBER"/>
    <property type="match status" value="1"/>
</dbReference>
<dbReference type="InterPro" id="IPR036291">
    <property type="entry name" value="NAD(P)-bd_dom_sf"/>
</dbReference>
<reference evidence="3" key="1">
    <citation type="submission" date="2018-05" db="EMBL/GenBank/DDBJ databases">
        <authorList>
            <person name="Lanie J.A."/>
            <person name="Ng W.-L."/>
            <person name="Kazmierczak K.M."/>
            <person name="Andrzejewski T.M."/>
            <person name="Davidsen T.M."/>
            <person name="Wayne K.J."/>
            <person name="Tettelin H."/>
            <person name="Glass J.I."/>
            <person name="Rusch D."/>
            <person name="Podicherti R."/>
            <person name="Tsui H.-C.T."/>
            <person name="Winkler M.E."/>
        </authorList>
    </citation>
    <scope>NUCLEOTIDE SEQUENCE</scope>
</reference>
<dbReference type="InterPro" id="IPR002347">
    <property type="entry name" value="SDR_fam"/>
</dbReference>
<evidence type="ECO:0000256" key="2">
    <source>
        <dbReference type="ARBA" id="ARBA00023002"/>
    </source>
</evidence>
<dbReference type="Pfam" id="PF13561">
    <property type="entry name" value="adh_short_C2"/>
    <property type="match status" value="1"/>
</dbReference>
<evidence type="ECO:0000256" key="1">
    <source>
        <dbReference type="ARBA" id="ARBA00006484"/>
    </source>
</evidence>
<dbReference type="PRINTS" id="PR00081">
    <property type="entry name" value="GDHRDH"/>
</dbReference>
<dbReference type="EMBL" id="UINC01000226">
    <property type="protein sequence ID" value="SUZ51553.1"/>
    <property type="molecule type" value="Genomic_DNA"/>
</dbReference>
<dbReference type="PANTHER" id="PTHR42760:SF133">
    <property type="entry name" value="3-OXOACYL-[ACYL-CARRIER-PROTEIN] REDUCTASE"/>
    <property type="match status" value="1"/>
</dbReference>